<gene>
    <name evidence="2" type="ORF">GCM10025778_36260</name>
</gene>
<accession>A0ABP9TTT3</accession>
<organism evidence="2 3">
    <name type="scientific">Paeniglutamicibacter antarcticus</name>
    <dbReference type="NCBI Taxonomy" id="494023"/>
    <lineage>
        <taxon>Bacteria</taxon>
        <taxon>Bacillati</taxon>
        <taxon>Actinomycetota</taxon>
        <taxon>Actinomycetes</taxon>
        <taxon>Micrococcales</taxon>
        <taxon>Micrococcaceae</taxon>
        <taxon>Paeniglutamicibacter</taxon>
    </lineage>
</organism>
<name>A0ABP9TTT3_9MICC</name>
<comment type="caution">
    <text evidence="2">The sequence shown here is derived from an EMBL/GenBank/DDBJ whole genome shotgun (WGS) entry which is preliminary data.</text>
</comment>
<proteinExistence type="predicted"/>
<evidence type="ECO:0000256" key="1">
    <source>
        <dbReference type="SAM" id="Phobius"/>
    </source>
</evidence>
<keyword evidence="1" id="KW-0812">Transmembrane</keyword>
<sequence>MRNHGLLGWGIFLAVLVVAVAPLVGLGLGAAILLAATGLVAFVLLWLLSSLSGSIKP</sequence>
<protein>
    <submittedName>
        <fullName evidence="2">Uncharacterized protein</fullName>
    </submittedName>
</protein>
<dbReference type="Proteomes" id="UP001501257">
    <property type="component" value="Unassembled WGS sequence"/>
</dbReference>
<evidence type="ECO:0000313" key="3">
    <source>
        <dbReference type="Proteomes" id="UP001501257"/>
    </source>
</evidence>
<feature type="transmembrane region" description="Helical" evidence="1">
    <location>
        <begin position="7"/>
        <end position="24"/>
    </location>
</feature>
<keyword evidence="1" id="KW-1133">Transmembrane helix</keyword>
<reference evidence="3" key="1">
    <citation type="journal article" date="2019" name="Int. J. Syst. Evol. Microbiol.">
        <title>The Global Catalogue of Microorganisms (GCM) 10K type strain sequencing project: providing services to taxonomists for standard genome sequencing and annotation.</title>
        <authorList>
            <consortium name="The Broad Institute Genomics Platform"/>
            <consortium name="The Broad Institute Genome Sequencing Center for Infectious Disease"/>
            <person name="Wu L."/>
            <person name="Ma J."/>
        </authorList>
    </citation>
    <scope>NUCLEOTIDE SEQUENCE [LARGE SCALE GENOMIC DNA]</scope>
    <source>
        <strain evidence="3">JCM 18952</strain>
    </source>
</reference>
<evidence type="ECO:0000313" key="2">
    <source>
        <dbReference type="EMBL" id="GAA5229087.1"/>
    </source>
</evidence>
<feature type="transmembrane region" description="Helical" evidence="1">
    <location>
        <begin position="30"/>
        <end position="48"/>
    </location>
</feature>
<keyword evidence="3" id="KW-1185">Reference proteome</keyword>
<dbReference type="EMBL" id="BAABLK010000093">
    <property type="protein sequence ID" value="GAA5229087.1"/>
    <property type="molecule type" value="Genomic_DNA"/>
</dbReference>
<keyword evidence="1" id="KW-0472">Membrane</keyword>